<dbReference type="Proteomes" id="UP000238312">
    <property type="component" value="Unassembled WGS sequence"/>
</dbReference>
<dbReference type="OrthoDB" id="3506153at2"/>
<evidence type="ECO:0000313" key="5">
    <source>
        <dbReference type="EMBL" id="PRX48919.1"/>
    </source>
</evidence>
<dbReference type="AlphaFoldDB" id="A0A2T0LXS6"/>
<evidence type="ECO:0000256" key="3">
    <source>
        <dbReference type="ARBA" id="ARBA00022691"/>
    </source>
</evidence>
<evidence type="ECO:0000256" key="2">
    <source>
        <dbReference type="ARBA" id="ARBA00022679"/>
    </source>
</evidence>
<protein>
    <submittedName>
        <fullName evidence="5">Methyltransferase family protein</fullName>
    </submittedName>
</protein>
<dbReference type="SUPFAM" id="SSF53335">
    <property type="entry name" value="S-adenosyl-L-methionine-dependent methyltransferases"/>
    <property type="match status" value="1"/>
</dbReference>
<dbReference type="RefSeq" id="WP_106252753.1">
    <property type="nucleotide sequence ID" value="NZ_PVNG01000039.1"/>
</dbReference>
<proteinExistence type="predicted"/>
<dbReference type="GO" id="GO:0032259">
    <property type="term" value="P:methylation"/>
    <property type="evidence" value="ECO:0007669"/>
    <property type="project" value="UniProtKB-KW"/>
</dbReference>
<dbReference type="CDD" id="cd02440">
    <property type="entry name" value="AdoMet_MTases"/>
    <property type="match status" value="1"/>
</dbReference>
<name>A0A2T0LXS6_9ACTN</name>
<gene>
    <name evidence="5" type="ORF">B0I32_13912</name>
</gene>
<keyword evidence="3" id="KW-0949">S-adenosyl-L-methionine</keyword>
<sequence>MNTSTDQLPEQFRTRPGTPMIGPYSVNQMDDFYAALHHGEAKPSGLMNLMQHLIVAERCTPGATVLDVCCGRGLALPLLHRYAPQIGRYVGLDISPDNLNEARERIAFVRETYGEFFPIDLVECDVAGPWPHLPAFDVALYTSALEHLPFDLGARSLTSTAQALAPGGVLYLSTPRGFGPRPRPLQYRVHVFEWSREEVEQVVGEAGLVIEDVLGLLPPEPDVVAGELAERYGPAAADWYRDLAERVPAALLDTVSAVSAPKTATELLYVCRRPA</sequence>
<keyword evidence="6" id="KW-1185">Reference proteome</keyword>
<feature type="region of interest" description="Disordered" evidence="4">
    <location>
        <begin position="1"/>
        <end position="20"/>
    </location>
</feature>
<dbReference type="InterPro" id="IPR029063">
    <property type="entry name" value="SAM-dependent_MTases_sf"/>
</dbReference>
<keyword evidence="2 5" id="KW-0808">Transferase</keyword>
<dbReference type="EMBL" id="PVNG01000039">
    <property type="protein sequence ID" value="PRX48919.1"/>
    <property type="molecule type" value="Genomic_DNA"/>
</dbReference>
<dbReference type="PANTHER" id="PTHR43464:SF19">
    <property type="entry name" value="UBIQUINONE BIOSYNTHESIS O-METHYLTRANSFERASE, MITOCHONDRIAL"/>
    <property type="match status" value="1"/>
</dbReference>
<evidence type="ECO:0000256" key="4">
    <source>
        <dbReference type="SAM" id="MobiDB-lite"/>
    </source>
</evidence>
<keyword evidence="1 5" id="KW-0489">Methyltransferase</keyword>
<dbReference type="PANTHER" id="PTHR43464">
    <property type="entry name" value="METHYLTRANSFERASE"/>
    <property type="match status" value="1"/>
</dbReference>
<dbReference type="Gene3D" id="3.40.50.150">
    <property type="entry name" value="Vaccinia Virus protein VP39"/>
    <property type="match status" value="1"/>
</dbReference>
<accession>A0A2T0LXS6</accession>
<comment type="caution">
    <text evidence="5">The sequence shown here is derived from an EMBL/GenBank/DDBJ whole genome shotgun (WGS) entry which is preliminary data.</text>
</comment>
<evidence type="ECO:0000313" key="6">
    <source>
        <dbReference type="Proteomes" id="UP000238312"/>
    </source>
</evidence>
<reference evidence="5 6" key="1">
    <citation type="submission" date="2018-03" db="EMBL/GenBank/DDBJ databases">
        <title>Genomic Encyclopedia of Type Strains, Phase III (KMG-III): the genomes of soil and plant-associated and newly described type strains.</title>
        <authorList>
            <person name="Whitman W."/>
        </authorList>
    </citation>
    <scope>NUCLEOTIDE SEQUENCE [LARGE SCALE GENOMIC DNA]</scope>
    <source>
        <strain evidence="5 6">CGMCC 4.7104</strain>
    </source>
</reference>
<evidence type="ECO:0000256" key="1">
    <source>
        <dbReference type="ARBA" id="ARBA00022603"/>
    </source>
</evidence>
<organism evidence="5 6">
    <name type="scientific">Nonomuraea fuscirosea</name>
    <dbReference type="NCBI Taxonomy" id="1291556"/>
    <lineage>
        <taxon>Bacteria</taxon>
        <taxon>Bacillati</taxon>
        <taxon>Actinomycetota</taxon>
        <taxon>Actinomycetes</taxon>
        <taxon>Streptosporangiales</taxon>
        <taxon>Streptosporangiaceae</taxon>
        <taxon>Nonomuraea</taxon>
    </lineage>
</organism>
<dbReference type="Pfam" id="PF13489">
    <property type="entry name" value="Methyltransf_23"/>
    <property type="match status" value="1"/>
</dbReference>
<dbReference type="GO" id="GO:0008168">
    <property type="term" value="F:methyltransferase activity"/>
    <property type="evidence" value="ECO:0007669"/>
    <property type="project" value="UniProtKB-KW"/>
</dbReference>